<evidence type="ECO:0000259" key="2">
    <source>
        <dbReference type="Pfam" id="PF07734"/>
    </source>
</evidence>
<reference evidence="3 5" key="1">
    <citation type="journal article" date="2011" name="Nature">
        <title>The Medicago genome provides insight into the evolution of rhizobial symbioses.</title>
        <authorList>
            <person name="Young N.D."/>
            <person name="Debelle F."/>
            <person name="Oldroyd G.E."/>
            <person name="Geurts R."/>
            <person name="Cannon S.B."/>
            <person name="Udvardi M.K."/>
            <person name="Benedito V.A."/>
            <person name="Mayer K.F."/>
            <person name="Gouzy J."/>
            <person name="Schoof H."/>
            <person name="Van de Peer Y."/>
            <person name="Proost S."/>
            <person name="Cook D.R."/>
            <person name="Meyers B.C."/>
            <person name="Spannagl M."/>
            <person name="Cheung F."/>
            <person name="De Mita S."/>
            <person name="Krishnakumar V."/>
            <person name="Gundlach H."/>
            <person name="Zhou S."/>
            <person name="Mudge J."/>
            <person name="Bharti A.K."/>
            <person name="Murray J.D."/>
            <person name="Naoumkina M.A."/>
            <person name="Rosen B."/>
            <person name="Silverstein K.A."/>
            <person name="Tang H."/>
            <person name="Rombauts S."/>
            <person name="Zhao P.X."/>
            <person name="Zhou P."/>
            <person name="Barbe V."/>
            <person name="Bardou P."/>
            <person name="Bechner M."/>
            <person name="Bellec A."/>
            <person name="Berger A."/>
            <person name="Berges H."/>
            <person name="Bidwell S."/>
            <person name="Bisseling T."/>
            <person name="Choisne N."/>
            <person name="Couloux A."/>
            <person name="Denny R."/>
            <person name="Deshpande S."/>
            <person name="Dai X."/>
            <person name="Doyle J.J."/>
            <person name="Dudez A.M."/>
            <person name="Farmer A.D."/>
            <person name="Fouteau S."/>
            <person name="Franken C."/>
            <person name="Gibelin C."/>
            <person name="Gish J."/>
            <person name="Goldstein S."/>
            <person name="Gonzalez A.J."/>
            <person name="Green P.J."/>
            <person name="Hallab A."/>
            <person name="Hartog M."/>
            <person name="Hua A."/>
            <person name="Humphray S.J."/>
            <person name="Jeong D.H."/>
            <person name="Jing Y."/>
            <person name="Jocker A."/>
            <person name="Kenton S.M."/>
            <person name="Kim D.J."/>
            <person name="Klee K."/>
            <person name="Lai H."/>
            <person name="Lang C."/>
            <person name="Lin S."/>
            <person name="Macmil S.L."/>
            <person name="Magdelenat G."/>
            <person name="Matthews L."/>
            <person name="McCorrison J."/>
            <person name="Monaghan E.L."/>
            <person name="Mun J.H."/>
            <person name="Najar F.Z."/>
            <person name="Nicholson C."/>
            <person name="Noirot C."/>
            <person name="O'Bleness M."/>
            <person name="Paule C.R."/>
            <person name="Poulain J."/>
            <person name="Prion F."/>
            <person name="Qin B."/>
            <person name="Qu C."/>
            <person name="Retzel E.F."/>
            <person name="Riddle C."/>
            <person name="Sallet E."/>
            <person name="Samain S."/>
            <person name="Samson N."/>
            <person name="Sanders I."/>
            <person name="Saurat O."/>
            <person name="Scarpelli C."/>
            <person name="Schiex T."/>
            <person name="Segurens B."/>
            <person name="Severin A.J."/>
            <person name="Sherrier D.J."/>
            <person name="Shi R."/>
            <person name="Sims S."/>
            <person name="Singer S.R."/>
            <person name="Sinharoy S."/>
            <person name="Sterck L."/>
            <person name="Viollet A."/>
            <person name="Wang B.B."/>
            <person name="Wang K."/>
            <person name="Wang M."/>
            <person name="Wang X."/>
            <person name="Warfsmann J."/>
            <person name="Weissenbach J."/>
            <person name="White D.D."/>
            <person name="White J.D."/>
            <person name="Wiley G.B."/>
            <person name="Wincker P."/>
            <person name="Xing Y."/>
            <person name="Yang L."/>
            <person name="Yao Z."/>
            <person name="Ying F."/>
            <person name="Zhai J."/>
            <person name="Zhou L."/>
            <person name="Zuber A."/>
            <person name="Denarie J."/>
            <person name="Dixon R.A."/>
            <person name="May G.D."/>
            <person name="Schwartz D.C."/>
            <person name="Rogers J."/>
            <person name="Quetier F."/>
            <person name="Town C.D."/>
            <person name="Roe B.A."/>
        </authorList>
    </citation>
    <scope>NUCLEOTIDE SEQUENCE [LARGE SCALE GENOMIC DNA]</scope>
    <source>
        <strain evidence="3">A17</strain>
        <strain evidence="4 5">cv. Jemalong A17</strain>
    </source>
</reference>
<dbReference type="Pfam" id="PF07734">
    <property type="entry name" value="FBA_1"/>
    <property type="match status" value="1"/>
</dbReference>
<dbReference type="Proteomes" id="UP000002051">
    <property type="component" value="Chromosome 4"/>
</dbReference>
<dbReference type="EnsemblPlants" id="AES87807">
    <property type="protein sequence ID" value="AES87807"/>
    <property type="gene ID" value="MTR_4g034860"/>
</dbReference>
<dbReference type="EMBL" id="CM001220">
    <property type="protein sequence ID" value="AES87807.1"/>
    <property type="molecule type" value="Genomic_DNA"/>
</dbReference>
<dbReference type="HOGENOM" id="CLU_027176_0_1_1"/>
<dbReference type="InterPro" id="IPR006527">
    <property type="entry name" value="F-box-assoc_dom_typ1"/>
</dbReference>
<dbReference type="PANTHER" id="PTHR31672:SF13">
    <property type="entry name" value="F-BOX PROTEIN CPR30-LIKE"/>
    <property type="match status" value="1"/>
</dbReference>
<dbReference type="InterPro" id="IPR017451">
    <property type="entry name" value="F-box-assoc_interact_dom"/>
</dbReference>
<keyword evidence="1" id="KW-1133">Transmembrane helix</keyword>
<accession>G7JQB8</accession>
<gene>
    <name evidence="3" type="ordered locus">MTR_4g034860</name>
</gene>
<keyword evidence="1" id="KW-0472">Membrane</keyword>
<name>G7JQB8_MEDTR</name>
<evidence type="ECO:0000313" key="5">
    <source>
        <dbReference type="Proteomes" id="UP000002051"/>
    </source>
</evidence>
<sequence>MAVGFEPTAFGFQLQSATHLLFSLILILFLRLFKKSRQESKNRFINILWKSIIDHPTFVKLHLNRSSQKPDLTFVSSARITLWTLESTCTVSFTVFRLLENPPVIINLSDDDPYYQLKDKDCVHIIGSCNGLLCLFGLKINDSCGHMDISIRFWNPASRKISKKVGYCGDGVNNDPSCFPGKGDLLKFVFGYVNSSDTYKVVYFIVGTTSARVFSLGDNVWRKIENSPVVIHHVSGFVHLSGSVFWLTIQNYNGYDDYDCEDFTIEQFVVMSLDLGIEKYTQMRPPQGFDQVPFLVPNVSVLQDCLCFSHDFQQTHFVIWQMKEFGVEESWTRFLKISYLNLQIDLDDSFEDMSLYRLPLCVSEKSGTLLLTNCHENRAILFNWRDNRVQRINGHRLSNDKE</sequence>
<keyword evidence="5" id="KW-1185">Reference proteome</keyword>
<dbReference type="AlphaFoldDB" id="G7JQB8"/>
<dbReference type="InterPro" id="IPR050796">
    <property type="entry name" value="SCF_F-box_component"/>
</dbReference>
<reference evidence="3 5" key="2">
    <citation type="journal article" date="2014" name="BMC Genomics">
        <title>An improved genome release (version Mt4.0) for the model legume Medicago truncatula.</title>
        <authorList>
            <person name="Tang H."/>
            <person name="Krishnakumar V."/>
            <person name="Bidwell S."/>
            <person name="Rosen B."/>
            <person name="Chan A."/>
            <person name="Zhou S."/>
            <person name="Gentzbittel L."/>
            <person name="Childs K.L."/>
            <person name="Yandell M."/>
            <person name="Gundlach H."/>
            <person name="Mayer K.F."/>
            <person name="Schwartz D.C."/>
            <person name="Town C.D."/>
        </authorList>
    </citation>
    <scope>GENOME REANNOTATION</scope>
    <source>
        <strain evidence="4 5">cv. Jemalong A17</strain>
    </source>
</reference>
<dbReference type="PaxDb" id="3880-AES87807"/>
<keyword evidence="1" id="KW-0812">Transmembrane</keyword>
<protein>
    <submittedName>
        <fullName evidence="3">F-box protein interaction domain protein</fullName>
    </submittedName>
</protein>
<proteinExistence type="predicted"/>
<dbReference type="NCBIfam" id="TIGR01640">
    <property type="entry name" value="F_box_assoc_1"/>
    <property type="match status" value="1"/>
</dbReference>
<evidence type="ECO:0000256" key="1">
    <source>
        <dbReference type="SAM" id="Phobius"/>
    </source>
</evidence>
<evidence type="ECO:0000313" key="3">
    <source>
        <dbReference type="EMBL" id="AES87807.1"/>
    </source>
</evidence>
<organism evidence="3 5">
    <name type="scientific">Medicago truncatula</name>
    <name type="common">Barrel medic</name>
    <name type="synonym">Medicago tribuloides</name>
    <dbReference type="NCBI Taxonomy" id="3880"/>
    <lineage>
        <taxon>Eukaryota</taxon>
        <taxon>Viridiplantae</taxon>
        <taxon>Streptophyta</taxon>
        <taxon>Embryophyta</taxon>
        <taxon>Tracheophyta</taxon>
        <taxon>Spermatophyta</taxon>
        <taxon>Magnoliopsida</taxon>
        <taxon>eudicotyledons</taxon>
        <taxon>Gunneridae</taxon>
        <taxon>Pentapetalae</taxon>
        <taxon>rosids</taxon>
        <taxon>fabids</taxon>
        <taxon>Fabales</taxon>
        <taxon>Fabaceae</taxon>
        <taxon>Papilionoideae</taxon>
        <taxon>50 kb inversion clade</taxon>
        <taxon>NPAAA clade</taxon>
        <taxon>Hologalegina</taxon>
        <taxon>IRL clade</taxon>
        <taxon>Trifolieae</taxon>
        <taxon>Medicago</taxon>
    </lineage>
</organism>
<evidence type="ECO:0000313" key="4">
    <source>
        <dbReference type="EnsemblPlants" id="AES87807"/>
    </source>
</evidence>
<feature type="transmembrane region" description="Helical" evidence="1">
    <location>
        <begin position="12"/>
        <end position="33"/>
    </location>
</feature>
<dbReference type="PANTHER" id="PTHR31672">
    <property type="entry name" value="BNACNNG10540D PROTEIN"/>
    <property type="match status" value="1"/>
</dbReference>
<feature type="domain" description="F-box associated beta-propeller type 1" evidence="2">
    <location>
        <begin position="120"/>
        <end position="348"/>
    </location>
</feature>
<reference evidence="4" key="3">
    <citation type="submission" date="2015-04" db="UniProtKB">
        <authorList>
            <consortium name="EnsemblPlants"/>
        </authorList>
    </citation>
    <scope>IDENTIFICATION</scope>
    <source>
        <strain evidence="4">cv. Jemalong A17</strain>
    </source>
</reference>